<comment type="caution">
    <text evidence="7">The sequence shown here is derived from an EMBL/GenBank/DDBJ whole genome shotgun (WGS) entry which is preliminary data.</text>
</comment>
<proteinExistence type="inferred from homology"/>
<dbReference type="InterPro" id="IPR057258">
    <property type="entry name" value="Ribosomal_uS3"/>
</dbReference>
<dbReference type="EMBL" id="BARS01023675">
    <property type="protein sequence ID" value="GAG13411.1"/>
    <property type="molecule type" value="Genomic_DNA"/>
</dbReference>
<name>X0WL46_9ZZZZ</name>
<dbReference type="InterPro" id="IPR004087">
    <property type="entry name" value="KH_dom"/>
</dbReference>
<keyword evidence="2" id="KW-0699">rRNA-binding</keyword>
<dbReference type="Gene3D" id="3.30.300.20">
    <property type="match status" value="1"/>
</dbReference>
<dbReference type="InterPro" id="IPR004044">
    <property type="entry name" value="KH_dom_type_2"/>
</dbReference>
<dbReference type="SUPFAM" id="SSF54821">
    <property type="entry name" value="Ribosomal protein S3 C-terminal domain"/>
    <property type="match status" value="1"/>
</dbReference>
<evidence type="ECO:0000256" key="5">
    <source>
        <dbReference type="ARBA" id="ARBA00023274"/>
    </source>
</evidence>
<dbReference type="FunFam" id="3.30.300.20:FF:000001">
    <property type="entry name" value="30S ribosomal protein S3"/>
    <property type="match status" value="1"/>
</dbReference>
<dbReference type="AlphaFoldDB" id="X0WL46"/>
<dbReference type="InterPro" id="IPR036419">
    <property type="entry name" value="Ribosomal_S3_C_sf"/>
</dbReference>
<feature type="domain" description="KH type-2" evidence="6">
    <location>
        <begin position="39"/>
        <end position="107"/>
    </location>
</feature>
<gene>
    <name evidence="7" type="ORF">S01H1_37682</name>
</gene>
<evidence type="ECO:0000256" key="3">
    <source>
        <dbReference type="ARBA" id="ARBA00022884"/>
    </source>
</evidence>
<organism evidence="7">
    <name type="scientific">marine sediment metagenome</name>
    <dbReference type="NCBI Taxonomy" id="412755"/>
    <lineage>
        <taxon>unclassified sequences</taxon>
        <taxon>metagenomes</taxon>
        <taxon>ecological metagenomes</taxon>
    </lineage>
</organism>
<dbReference type="InterPro" id="IPR015946">
    <property type="entry name" value="KH_dom-like_a/b"/>
</dbReference>
<dbReference type="InterPro" id="IPR009019">
    <property type="entry name" value="KH_sf_prok-type"/>
</dbReference>
<comment type="similarity">
    <text evidence="1">Belongs to the universal ribosomal protein uS3 family.</text>
</comment>
<reference evidence="7" key="1">
    <citation type="journal article" date="2014" name="Front. Microbiol.">
        <title>High frequency of phylogenetically diverse reductive dehalogenase-homologous genes in deep subseafloor sedimentary metagenomes.</title>
        <authorList>
            <person name="Kawai M."/>
            <person name="Futagami T."/>
            <person name="Toyoda A."/>
            <person name="Takaki Y."/>
            <person name="Nishi S."/>
            <person name="Hori S."/>
            <person name="Arai W."/>
            <person name="Tsubouchi T."/>
            <person name="Morono Y."/>
            <person name="Uchiyama I."/>
            <person name="Ito T."/>
            <person name="Fujiyama A."/>
            <person name="Inagaki F."/>
            <person name="Takami H."/>
        </authorList>
    </citation>
    <scope>NUCLEOTIDE SEQUENCE</scope>
    <source>
        <strain evidence="7">Expedition CK06-06</strain>
    </source>
</reference>
<dbReference type="InterPro" id="IPR005704">
    <property type="entry name" value="Ribosomal_uS3_bac-typ"/>
</dbReference>
<evidence type="ECO:0000256" key="1">
    <source>
        <dbReference type="ARBA" id="ARBA00010761"/>
    </source>
</evidence>
<sequence length="140" mass="16162">MGQKVHPIGFRIGITEPWRSRWYAPKRIFGQLLVEDTRLRSFVKRNYTFAAIAKIEIERTREEVKVILHSARPGLIIGRKGAEVDRLREQLEDLIGRRITVNIIEIAKPELSGQLVAENVAQQLEKRASFRRTMKQAADT</sequence>
<dbReference type="GO" id="GO:0006412">
    <property type="term" value="P:translation"/>
    <property type="evidence" value="ECO:0007669"/>
    <property type="project" value="InterPro"/>
</dbReference>
<evidence type="ECO:0000256" key="4">
    <source>
        <dbReference type="ARBA" id="ARBA00022980"/>
    </source>
</evidence>
<evidence type="ECO:0000259" key="6">
    <source>
        <dbReference type="PROSITE" id="PS50823"/>
    </source>
</evidence>
<dbReference type="PANTHER" id="PTHR11760:SF19">
    <property type="entry name" value="SMALL RIBOSOMAL SUBUNIT PROTEIN US3C"/>
    <property type="match status" value="1"/>
</dbReference>
<feature type="non-terminal residue" evidence="7">
    <location>
        <position position="140"/>
    </location>
</feature>
<accession>X0WL46</accession>
<dbReference type="GO" id="GO:0003735">
    <property type="term" value="F:structural constituent of ribosome"/>
    <property type="evidence" value="ECO:0007669"/>
    <property type="project" value="InterPro"/>
</dbReference>
<keyword evidence="4" id="KW-0689">Ribosomal protein</keyword>
<dbReference type="GO" id="GO:0022627">
    <property type="term" value="C:cytosolic small ribosomal subunit"/>
    <property type="evidence" value="ECO:0007669"/>
    <property type="project" value="TreeGrafter"/>
</dbReference>
<dbReference type="CDD" id="cd02412">
    <property type="entry name" value="KH-II_30S_S3"/>
    <property type="match status" value="1"/>
</dbReference>
<keyword evidence="5" id="KW-0687">Ribonucleoprotein</keyword>
<evidence type="ECO:0000256" key="2">
    <source>
        <dbReference type="ARBA" id="ARBA00022730"/>
    </source>
</evidence>
<keyword evidence="3" id="KW-0694">RNA-binding</keyword>
<dbReference type="PANTHER" id="PTHR11760">
    <property type="entry name" value="30S/40S RIBOSOMAL PROTEIN S3"/>
    <property type="match status" value="1"/>
</dbReference>
<dbReference type="NCBIfam" id="TIGR01009">
    <property type="entry name" value="rpsC_bact"/>
    <property type="match status" value="1"/>
</dbReference>
<dbReference type="SUPFAM" id="SSF54814">
    <property type="entry name" value="Prokaryotic type KH domain (KH-domain type II)"/>
    <property type="match status" value="1"/>
</dbReference>
<dbReference type="GO" id="GO:0019843">
    <property type="term" value="F:rRNA binding"/>
    <property type="evidence" value="ECO:0007669"/>
    <property type="project" value="UniProtKB-KW"/>
</dbReference>
<dbReference type="Pfam" id="PF07650">
    <property type="entry name" value="KH_2"/>
    <property type="match status" value="1"/>
</dbReference>
<dbReference type="PROSITE" id="PS50823">
    <property type="entry name" value="KH_TYPE_2"/>
    <property type="match status" value="1"/>
</dbReference>
<evidence type="ECO:0000313" key="7">
    <source>
        <dbReference type="EMBL" id="GAG13411.1"/>
    </source>
</evidence>
<protein>
    <recommendedName>
        <fullName evidence="6">KH type-2 domain-containing protein</fullName>
    </recommendedName>
</protein>
<dbReference type="SMART" id="SM00322">
    <property type="entry name" value="KH"/>
    <property type="match status" value="1"/>
</dbReference>